<evidence type="ECO:0000259" key="1">
    <source>
        <dbReference type="PROSITE" id="PS50844"/>
    </source>
</evidence>
<dbReference type="InterPro" id="IPR006190">
    <property type="entry name" value="SAF_AFP_Neu5Ac"/>
</dbReference>
<dbReference type="InterPro" id="IPR020007">
    <property type="entry name" value="NeuB/NeuA"/>
</dbReference>
<dbReference type="EC" id="2.5.1.56" evidence="2"/>
<evidence type="ECO:0000313" key="2">
    <source>
        <dbReference type="EMBL" id="ADO76483.1"/>
    </source>
</evidence>
<dbReference type="AlphaFoldDB" id="E3DNE5"/>
<dbReference type="InterPro" id="IPR051690">
    <property type="entry name" value="PseI-like"/>
</dbReference>
<dbReference type="Pfam" id="PF03102">
    <property type="entry name" value="NeuB"/>
    <property type="match status" value="1"/>
</dbReference>
<reference evidence="2 3" key="2">
    <citation type="journal article" date="2011" name="Stand. Genomic Sci.">
        <title>Complete genome sequence of the extremely halophilic Halanaerobium praevalens type strain (GSL).</title>
        <authorList>
            <person name="Ivanova N."/>
            <person name="Sikorski J."/>
            <person name="Chertkov O."/>
            <person name="Nolan M."/>
            <person name="Lucas S."/>
            <person name="Hammon N."/>
            <person name="Deshpande S."/>
            <person name="Cheng J.F."/>
            <person name="Tapia R."/>
            <person name="Han C."/>
            <person name="Goodwin L."/>
            <person name="Pitluck S."/>
            <person name="Huntemann M."/>
            <person name="Liolios K."/>
            <person name="Pagani I."/>
            <person name="Mavromatis K."/>
            <person name="Ovchinikova G."/>
            <person name="Pati A."/>
            <person name="Chen A."/>
            <person name="Palaniappan K."/>
            <person name="Land M."/>
            <person name="Hauser L."/>
            <person name="Brambilla E.M."/>
            <person name="Kannan K.P."/>
            <person name="Rohde M."/>
            <person name="Tindall B.J."/>
            <person name="Goker M."/>
            <person name="Detter J.C."/>
            <person name="Woyke T."/>
            <person name="Bristow J."/>
            <person name="Eisen J.A."/>
            <person name="Markowitz V."/>
            <person name="Hugenholtz P."/>
            <person name="Kyrpides N.C."/>
            <person name="Klenk H.P."/>
            <person name="Lapidus A."/>
        </authorList>
    </citation>
    <scope>NUCLEOTIDE SEQUENCE [LARGE SCALE GENOMIC DNA]</scope>
    <source>
        <strain evidence="3">ATCC 33744 / DSM 2228 / GSL</strain>
    </source>
</reference>
<dbReference type="eggNOG" id="COG2089">
    <property type="taxonomic scope" value="Bacteria"/>
</dbReference>
<dbReference type="STRING" id="572479.Hprae_0327"/>
<dbReference type="PATRIC" id="fig|572479.3.peg.331"/>
<accession>E3DNE5</accession>
<name>E3DNE5_HALPG</name>
<dbReference type="SUPFAM" id="SSF51569">
    <property type="entry name" value="Aldolase"/>
    <property type="match status" value="1"/>
</dbReference>
<evidence type="ECO:0000313" key="3">
    <source>
        <dbReference type="Proteomes" id="UP000006866"/>
    </source>
</evidence>
<gene>
    <name evidence="2" type="ordered locus">Hprae_0327</name>
</gene>
<dbReference type="NCBIfam" id="TIGR03569">
    <property type="entry name" value="NeuB_NnaB"/>
    <property type="match status" value="1"/>
</dbReference>
<reference evidence="3" key="1">
    <citation type="submission" date="2010-10" db="EMBL/GenBank/DDBJ databases">
        <title>The complete genome of Halanaerobium praevalens DSM 2228.</title>
        <authorList>
            <consortium name="US DOE Joint Genome Institute (JGI-PGF)"/>
            <person name="Lucas S."/>
            <person name="Copeland A."/>
            <person name="Lapidus A."/>
            <person name="Glavina del Rio T."/>
            <person name="Dalin E."/>
            <person name="Tice H."/>
            <person name="Bruce D."/>
            <person name="Goodwin L."/>
            <person name="Pitluck S."/>
            <person name="Kyrpides N."/>
            <person name="Mavromatis K."/>
            <person name="Ivanova N."/>
            <person name="Ovchinnikova G."/>
            <person name="Chertkov O."/>
            <person name="Detter J.C."/>
            <person name="Han C."/>
            <person name="Larimer F."/>
            <person name="Land M."/>
            <person name="Hauser L."/>
            <person name="Markowitz V."/>
            <person name="Cheng J.-F."/>
            <person name="Hugenholtz P."/>
            <person name="Woyke T."/>
            <person name="Wu D."/>
            <person name="Tindall B."/>
            <person name="Pomrenke H.G."/>
            <person name="Brambilla E."/>
            <person name="Klenk H.-P."/>
            <person name="Eisen J.A."/>
        </authorList>
    </citation>
    <scope>NUCLEOTIDE SEQUENCE [LARGE SCALE GENOMIC DNA]</scope>
    <source>
        <strain evidence="3">ATCC 33744 / DSM 2228 / GSL</strain>
    </source>
</reference>
<dbReference type="GO" id="GO:0047444">
    <property type="term" value="F:N-acylneuraminate-9-phosphate synthase activity"/>
    <property type="evidence" value="ECO:0007669"/>
    <property type="project" value="TreeGrafter"/>
</dbReference>
<keyword evidence="2" id="KW-0808">Transferase</keyword>
<proteinExistence type="predicted"/>
<dbReference type="PANTHER" id="PTHR42966:SF1">
    <property type="entry name" value="SIALIC ACID SYNTHASE"/>
    <property type="match status" value="1"/>
</dbReference>
<dbReference type="SMART" id="SM00858">
    <property type="entry name" value="SAF"/>
    <property type="match status" value="1"/>
</dbReference>
<dbReference type="InterPro" id="IPR013974">
    <property type="entry name" value="SAF"/>
</dbReference>
<dbReference type="EMBL" id="CP002175">
    <property type="protein sequence ID" value="ADO76483.1"/>
    <property type="molecule type" value="Genomic_DNA"/>
</dbReference>
<dbReference type="Gene3D" id="3.90.1210.10">
    <property type="entry name" value="Antifreeze-like/N-acetylneuraminic acid synthase C-terminal domain"/>
    <property type="match status" value="1"/>
</dbReference>
<dbReference type="CDD" id="cd11615">
    <property type="entry name" value="SAF_NeuB_like"/>
    <property type="match status" value="1"/>
</dbReference>
<dbReference type="GO" id="GO:0016051">
    <property type="term" value="P:carbohydrate biosynthetic process"/>
    <property type="evidence" value="ECO:0007669"/>
    <property type="project" value="InterPro"/>
</dbReference>
<dbReference type="InterPro" id="IPR013132">
    <property type="entry name" value="PseI/NeuA/B-like_N"/>
</dbReference>
<organism evidence="2 3">
    <name type="scientific">Halanaerobium praevalens (strain ATCC 33744 / DSM 2228 / GSL)</name>
    <dbReference type="NCBI Taxonomy" id="572479"/>
    <lineage>
        <taxon>Bacteria</taxon>
        <taxon>Bacillati</taxon>
        <taxon>Bacillota</taxon>
        <taxon>Clostridia</taxon>
        <taxon>Halanaerobiales</taxon>
        <taxon>Halanaerobiaceae</taxon>
        <taxon>Halanaerobium</taxon>
    </lineage>
</organism>
<dbReference type="InterPro" id="IPR057736">
    <property type="entry name" value="SAF_PseI/NeuA/NeuB"/>
</dbReference>
<dbReference type="InterPro" id="IPR036732">
    <property type="entry name" value="AFP_Neu5c_C_sf"/>
</dbReference>
<keyword evidence="3" id="KW-1185">Reference proteome</keyword>
<dbReference type="Proteomes" id="UP000006866">
    <property type="component" value="Chromosome"/>
</dbReference>
<dbReference type="PROSITE" id="PS50844">
    <property type="entry name" value="AFP_LIKE"/>
    <property type="match status" value="1"/>
</dbReference>
<dbReference type="PANTHER" id="PTHR42966">
    <property type="entry name" value="N-ACETYLNEURAMINATE SYNTHASE"/>
    <property type="match status" value="1"/>
</dbReference>
<dbReference type="Gene3D" id="3.20.20.70">
    <property type="entry name" value="Aldolase class I"/>
    <property type="match status" value="1"/>
</dbReference>
<dbReference type="KEGG" id="hpk:Hprae_0327"/>
<feature type="domain" description="AFP-like" evidence="1">
    <location>
        <begin position="280"/>
        <end position="332"/>
    </location>
</feature>
<dbReference type="HOGENOM" id="CLU_040465_0_0_9"/>
<dbReference type="Pfam" id="PF08666">
    <property type="entry name" value="SAF"/>
    <property type="match status" value="1"/>
</dbReference>
<dbReference type="SUPFAM" id="SSF51269">
    <property type="entry name" value="AFP III-like domain"/>
    <property type="match status" value="1"/>
</dbReference>
<protein>
    <submittedName>
        <fullName evidence="2">N-acetylneuraminate synthase</fullName>
        <ecNumber evidence="2">2.5.1.56</ecNumber>
    </submittedName>
</protein>
<dbReference type="InterPro" id="IPR013785">
    <property type="entry name" value="Aldolase_TIM"/>
</dbReference>
<sequence length="332" mass="37024">MIMNTFIIAEAGVNHNGSIELAKKLIDKADWAGVDAVKFQTFTADKLASKTAKKADYQNKTTPEKSQYEMLKKLELKTKDFQLLKDYCDQKGIQFMSSPFDLDSIDLLNEIGLDIWKIPSGEITNYPYLEKIAQLKQKIIMSTGMANLSEIEAALDLLKQNGSKDITVLHCNTEYPTPMRDVNLRAMLTIKEAFKVDVGYSDHTKGIEVPTAAVTLGAGVIEKHFTLDNSMAGPDHKASLEPEELKNMVDAIRNIENALGNGIKKPSKSESKNKDIARKSIVASKDIEKGELFTEANLTIKRPGNGINPMRWPNILGKKAKRDFTFDELIEL</sequence>
<dbReference type="GO" id="GO:0050462">
    <property type="term" value="F:N-acetylneuraminate synthase activity"/>
    <property type="evidence" value="ECO:0007669"/>
    <property type="project" value="UniProtKB-EC"/>
</dbReference>